<protein>
    <submittedName>
        <fullName evidence="6">Multidrug transporter</fullName>
    </submittedName>
</protein>
<dbReference type="Gene3D" id="3.90.226.10">
    <property type="entry name" value="2-enoyl-CoA Hydratase, Chain A, domain 1"/>
    <property type="match status" value="1"/>
</dbReference>
<evidence type="ECO:0000313" key="6">
    <source>
        <dbReference type="EMBL" id="KIX15129.1"/>
    </source>
</evidence>
<keyword evidence="4" id="KW-0720">Serine protease</keyword>
<dbReference type="AlphaFoldDB" id="A0A0D2JAH1"/>
<reference evidence="6 7" key="1">
    <citation type="submission" date="2013-11" db="EMBL/GenBank/DDBJ databases">
        <title>Metagenomic analysis of a methanogenic consortium involved in long chain n-alkane degradation.</title>
        <authorList>
            <person name="Davidova I.A."/>
            <person name="Callaghan A.V."/>
            <person name="Wawrik B."/>
            <person name="Pruitt S."/>
            <person name="Marks C."/>
            <person name="Duncan K.E."/>
            <person name="Suflita J.M."/>
        </authorList>
    </citation>
    <scope>NUCLEOTIDE SEQUENCE [LARGE SCALE GENOMIC DNA]</scope>
    <source>
        <strain evidence="6 7">SPR</strain>
    </source>
</reference>
<dbReference type="PANTHER" id="PTHR33209:SF1">
    <property type="entry name" value="PEPTIDASE S49 DOMAIN-CONTAINING PROTEIN"/>
    <property type="match status" value="1"/>
</dbReference>
<dbReference type="GO" id="GO:0008236">
    <property type="term" value="F:serine-type peptidase activity"/>
    <property type="evidence" value="ECO:0007669"/>
    <property type="project" value="UniProtKB-KW"/>
</dbReference>
<dbReference type="Pfam" id="PF01343">
    <property type="entry name" value="Peptidase_S49"/>
    <property type="match status" value="1"/>
</dbReference>
<keyword evidence="3" id="KW-0378">Hydrolase</keyword>
<feature type="domain" description="Peptidase S49" evidence="5">
    <location>
        <begin position="95"/>
        <end position="245"/>
    </location>
</feature>
<dbReference type="Gene3D" id="6.20.330.10">
    <property type="match status" value="1"/>
</dbReference>
<dbReference type="InterPro" id="IPR029045">
    <property type="entry name" value="ClpP/crotonase-like_dom_sf"/>
</dbReference>
<dbReference type="InterPro" id="IPR004635">
    <property type="entry name" value="Pept_S49_SppA"/>
</dbReference>
<evidence type="ECO:0000256" key="4">
    <source>
        <dbReference type="ARBA" id="ARBA00022825"/>
    </source>
</evidence>
<dbReference type="PATRIC" id="fig|1429043.3.peg.1084"/>
<dbReference type="EMBL" id="AZAC01000004">
    <property type="protein sequence ID" value="KIX15129.1"/>
    <property type="molecule type" value="Genomic_DNA"/>
</dbReference>
<evidence type="ECO:0000256" key="2">
    <source>
        <dbReference type="ARBA" id="ARBA00022670"/>
    </source>
</evidence>
<dbReference type="InterPro" id="IPR047272">
    <property type="entry name" value="S49_SppA_C"/>
</dbReference>
<evidence type="ECO:0000256" key="3">
    <source>
        <dbReference type="ARBA" id="ARBA00022801"/>
    </source>
</evidence>
<organism evidence="6 7">
    <name type="scientific">Dethiosulfatarculus sandiegensis</name>
    <dbReference type="NCBI Taxonomy" id="1429043"/>
    <lineage>
        <taxon>Bacteria</taxon>
        <taxon>Pseudomonadati</taxon>
        <taxon>Thermodesulfobacteriota</taxon>
        <taxon>Desulfarculia</taxon>
        <taxon>Desulfarculales</taxon>
        <taxon>Desulfarculaceae</taxon>
        <taxon>Dethiosulfatarculus</taxon>
    </lineage>
</organism>
<gene>
    <name evidence="6" type="ORF">X474_05095</name>
</gene>
<dbReference type="STRING" id="1429043.X474_05095"/>
<proteinExistence type="inferred from homology"/>
<dbReference type="Proteomes" id="UP000032233">
    <property type="component" value="Unassembled WGS sequence"/>
</dbReference>
<dbReference type="InParanoid" id="A0A0D2JAH1"/>
<dbReference type="CDD" id="cd07023">
    <property type="entry name" value="S49_Sppa_N_C"/>
    <property type="match status" value="1"/>
</dbReference>
<evidence type="ECO:0000259" key="5">
    <source>
        <dbReference type="Pfam" id="PF01343"/>
    </source>
</evidence>
<dbReference type="OrthoDB" id="9764363at2"/>
<name>A0A0D2JAH1_9BACT</name>
<keyword evidence="2" id="KW-0645">Protease</keyword>
<comment type="similarity">
    <text evidence="1">Belongs to the peptidase S49 family.</text>
</comment>
<evidence type="ECO:0000256" key="1">
    <source>
        <dbReference type="ARBA" id="ARBA00008683"/>
    </source>
</evidence>
<dbReference type="SUPFAM" id="SSF52096">
    <property type="entry name" value="ClpP/crotonase"/>
    <property type="match status" value="1"/>
</dbReference>
<keyword evidence="7" id="KW-1185">Reference proteome</keyword>
<dbReference type="FunCoup" id="A0A0D2JAH1">
    <property type="interactions" value="106"/>
</dbReference>
<accession>A0A0D2JAH1</accession>
<evidence type="ECO:0000313" key="7">
    <source>
        <dbReference type="Proteomes" id="UP000032233"/>
    </source>
</evidence>
<comment type="caution">
    <text evidence="6">The sequence shown here is derived from an EMBL/GenBank/DDBJ whole genome shotgun (WGS) entry which is preliminary data.</text>
</comment>
<dbReference type="GO" id="GO:0006508">
    <property type="term" value="P:proteolysis"/>
    <property type="evidence" value="ECO:0007669"/>
    <property type="project" value="UniProtKB-KW"/>
</dbReference>
<dbReference type="InterPro" id="IPR002142">
    <property type="entry name" value="Peptidase_S49"/>
</dbReference>
<dbReference type="PANTHER" id="PTHR33209">
    <property type="entry name" value="PROTEASE 4"/>
    <property type="match status" value="1"/>
</dbReference>
<dbReference type="NCBIfam" id="TIGR00706">
    <property type="entry name" value="SppA_dom"/>
    <property type="match status" value="1"/>
</dbReference>
<dbReference type="RefSeq" id="WP_044347073.1">
    <property type="nucleotide sequence ID" value="NZ_AZAC01000004.1"/>
</dbReference>
<sequence>MRKHPLALAVGVSALIVGVFALVFMTMGKNPEKSLFSDKVGVIEIIATITDSRKINRDLKAFRLDDSIKAVVIRIDSPGGGAAASQEIFSEVKRLARAKPVVCSMGAVAASGGYYIASACSKIVANPSTMTGSIGVIISFPDLKELFDKLGIKMQTVKSGALKGTGDISRPLNPAERAMLQAAIDDTHAQFVKDVAETRKMPLARVQDLATGGIYTGRMAKNLGLVDTLGGFETAVKMAADMAGIKDTPQLMRPESAKKNWVDRMFEEKAEWLIQRIKLELYGRGLDYRWQID</sequence>